<evidence type="ECO:0000259" key="1">
    <source>
        <dbReference type="Pfam" id="PF01323"/>
    </source>
</evidence>
<comment type="caution">
    <text evidence="2">The sequence shown here is derived from an EMBL/GenBank/DDBJ whole genome shotgun (WGS) entry which is preliminary data.</text>
</comment>
<accession>A0ABV3YYZ6</accession>
<dbReference type="Pfam" id="PF01323">
    <property type="entry name" value="DSBA"/>
    <property type="match status" value="1"/>
</dbReference>
<dbReference type="PANTHER" id="PTHR13887">
    <property type="entry name" value="GLUTATHIONE S-TRANSFERASE KAPPA"/>
    <property type="match status" value="1"/>
</dbReference>
<gene>
    <name evidence="2" type="ORF">AB5S05_21115</name>
</gene>
<dbReference type="Proteomes" id="UP001560296">
    <property type="component" value="Unassembled WGS sequence"/>
</dbReference>
<feature type="domain" description="DSBA-like thioredoxin" evidence="1">
    <location>
        <begin position="7"/>
        <end position="208"/>
    </location>
</feature>
<keyword evidence="3" id="KW-1185">Reference proteome</keyword>
<dbReference type="InterPro" id="IPR036249">
    <property type="entry name" value="Thioredoxin-like_sf"/>
</dbReference>
<dbReference type="EMBL" id="JBFTEG010000030">
    <property type="protein sequence ID" value="MEX6504551.1"/>
    <property type="molecule type" value="Genomic_DNA"/>
</dbReference>
<organism evidence="2 3">
    <name type="scientific">Pseudomonas zhanjiangensis</name>
    <dbReference type="NCBI Taxonomy" id="3239015"/>
    <lineage>
        <taxon>Bacteria</taxon>
        <taxon>Pseudomonadati</taxon>
        <taxon>Pseudomonadota</taxon>
        <taxon>Gammaproteobacteria</taxon>
        <taxon>Pseudomonadales</taxon>
        <taxon>Pseudomonadaceae</taxon>
        <taxon>Pseudomonas</taxon>
    </lineage>
</organism>
<proteinExistence type="predicted"/>
<dbReference type="PANTHER" id="PTHR13887:SF41">
    <property type="entry name" value="THIOREDOXIN SUPERFAMILY PROTEIN"/>
    <property type="match status" value="1"/>
</dbReference>
<protein>
    <submittedName>
        <fullName evidence="2">DsbA family oxidoreductase</fullName>
    </submittedName>
</protein>
<name>A0ABV3YYZ6_9PSED</name>
<evidence type="ECO:0000313" key="2">
    <source>
        <dbReference type="EMBL" id="MEX6504551.1"/>
    </source>
</evidence>
<dbReference type="SUPFAM" id="SSF52833">
    <property type="entry name" value="Thioredoxin-like"/>
    <property type="match status" value="1"/>
</dbReference>
<dbReference type="Gene3D" id="3.40.30.10">
    <property type="entry name" value="Glutaredoxin"/>
    <property type="match status" value="1"/>
</dbReference>
<dbReference type="CDD" id="cd03024">
    <property type="entry name" value="DsbA_FrnE"/>
    <property type="match status" value="1"/>
</dbReference>
<dbReference type="RefSeq" id="WP_369289481.1">
    <property type="nucleotide sequence ID" value="NZ_JBFTEG010000030.1"/>
</dbReference>
<evidence type="ECO:0000313" key="3">
    <source>
        <dbReference type="Proteomes" id="UP001560296"/>
    </source>
</evidence>
<sequence length="220" mass="23836">MSRLLRIDVAFDFICPWCLIGKRQLERALARLPAEQGNVQVDLAWHGVQLLPQLPAQGVPFAELYQQRLGSAEAVRLRQAQVQDAATAAGLDLDLQRIERMPNTANAHRLLRGAAQLGRAAQRDALLERLFEAYFLRGEDLGDVDTLLTIAATCGFEPAQLAACLRGDGSVFVADKPGLAGQGVPYFVFDRRLAVSGAQPAEVLLGAIEEILAQPLGRSA</sequence>
<dbReference type="InterPro" id="IPR001853">
    <property type="entry name" value="DSBA-like_thioredoxin_dom"/>
</dbReference>
<reference evidence="2 3" key="1">
    <citation type="submission" date="2024-07" db="EMBL/GenBank/DDBJ databases">
        <authorList>
            <person name="Li M."/>
        </authorList>
    </citation>
    <scope>NUCLEOTIDE SEQUENCE [LARGE SCALE GENOMIC DNA]</scope>
    <source>
        <strain evidence="2 3">25A3E</strain>
    </source>
</reference>